<organism evidence="2 3">
    <name type="scientific">Cryoendolithus antarcticus</name>
    <dbReference type="NCBI Taxonomy" id="1507870"/>
    <lineage>
        <taxon>Eukaryota</taxon>
        <taxon>Fungi</taxon>
        <taxon>Dikarya</taxon>
        <taxon>Ascomycota</taxon>
        <taxon>Pezizomycotina</taxon>
        <taxon>Dothideomycetes</taxon>
        <taxon>Dothideomycetidae</taxon>
        <taxon>Cladosporiales</taxon>
        <taxon>Cladosporiaceae</taxon>
        <taxon>Cryoendolithus</taxon>
    </lineage>
</organism>
<dbReference type="AlphaFoldDB" id="A0A1V8TD55"/>
<gene>
    <name evidence="2" type="ORF">B0A48_04693</name>
</gene>
<evidence type="ECO:0000313" key="3">
    <source>
        <dbReference type="Proteomes" id="UP000192596"/>
    </source>
</evidence>
<accession>A0A1V8TD55</accession>
<evidence type="ECO:0000313" key="2">
    <source>
        <dbReference type="EMBL" id="OQO09295.1"/>
    </source>
</evidence>
<feature type="region of interest" description="Disordered" evidence="1">
    <location>
        <begin position="70"/>
        <end position="90"/>
    </location>
</feature>
<reference evidence="3" key="1">
    <citation type="submission" date="2017-03" db="EMBL/GenBank/DDBJ databases">
        <title>Genomes of endolithic fungi from Antarctica.</title>
        <authorList>
            <person name="Coleine C."/>
            <person name="Masonjones S."/>
            <person name="Stajich J.E."/>
        </authorList>
    </citation>
    <scope>NUCLEOTIDE SEQUENCE [LARGE SCALE GENOMIC DNA]</scope>
    <source>
        <strain evidence="3">CCFEE 5527</strain>
    </source>
</reference>
<feature type="compositionally biased region" description="Polar residues" evidence="1">
    <location>
        <begin position="80"/>
        <end position="90"/>
    </location>
</feature>
<dbReference type="InParanoid" id="A0A1V8TD55"/>
<comment type="caution">
    <text evidence="2">The sequence shown here is derived from an EMBL/GenBank/DDBJ whole genome shotgun (WGS) entry which is preliminary data.</text>
</comment>
<sequence>MDKTSAQELAEIDDRQAALRALSGKLEMLKLRRSTLRIGIRLPRSKGLQQHQIRKAMAEMYRKRQGRVKLTRASERESSRQSFSLPTETDGTTVRQKLPILFLHAVAGTGLPEKDLINFLAQSSPLTHPIAKAVLCDCVCKPATAKPVFGPQTVAQAKAATKKSAALDIVAKGAVDNRVDRDVLRVGNMNVKERVRELEAQLQAAHLDRESERGGGGCVGRVKREKRVVRGECV</sequence>
<dbReference type="Proteomes" id="UP000192596">
    <property type="component" value="Unassembled WGS sequence"/>
</dbReference>
<proteinExistence type="predicted"/>
<name>A0A1V8TD55_9PEZI</name>
<protein>
    <submittedName>
        <fullName evidence="2">Uncharacterized protein</fullName>
    </submittedName>
</protein>
<evidence type="ECO:0000256" key="1">
    <source>
        <dbReference type="SAM" id="MobiDB-lite"/>
    </source>
</evidence>
<keyword evidence="3" id="KW-1185">Reference proteome</keyword>
<dbReference type="EMBL" id="NAJO01000010">
    <property type="protein sequence ID" value="OQO09295.1"/>
    <property type="molecule type" value="Genomic_DNA"/>
</dbReference>